<evidence type="ECO:0000256" key="8">
    <source>
        <dbReference type="ARBA" id="ARBA00023237"/>
    </source>
</evidence>
<dbReference type="InterPro" id="IPR010917">
    <property type="entry name" value="TonB_rcpt_CS"/>
</dbReference>
<dbReference type="PANTHER" id="PTHR47234">
    <property type="match status" value="1"/>
</dbReference>
<dbReference type="Pfam" id="PF00593">
    <property type="entry name" value="TonB_dep_Rec_b-barrel"/>
    <property type="match status" value="1"/>
</dbReference>
<evidence type="ECO:0000256" key="12">
    <source>
        <dbReference type="SAM" id="SignalP"/>
    </source>
</evidence>
<comment type="caution">
    <text evidence="15">The sequence shown here is derived from an EMBL/GenBank/DDBJ whole genome shotgun (WGS) entry which is preliminary data.</text>
</comment>
<keyword evidence="7 9" id="KW-0472">Membrane</keyword>
<comment type="subcellular location">
    <subcellularLocation>
        <location evidence="1 9">Cell outer membrane</location>
        <topology evidence="1 9">Multi-pass membrane protein</topology>
    </subcellularLocation>
</comment>
<dbReference type="InterPro" id="IPR037066">
    <property type="entry name" value="Plug_dom_sf"/>
</dbReference>
<feature type="short sequence motif" description="TonB C-terminal box" evidence="10">
    <location>
        <begin position="932"/>
        <end position="949"/>
    </location>
</feature>
<dbReference type="PROSITE" id="PS52016">
    <property type="entry name" value="TONB_DEPENDENT_REC_3"/>
    <property type="match status" value="1"/>
</dbReference>
<dbReference type="Gene3D" id="2.40.170.20">
    <property type="entry name" value="TonB-dependent receptor, beta-barrel domain"/>
    <property type="match status" value="1"/>
</dbReference>
<evidence type="ECO:0000313" key="15">
    <source>
        <dbReference type="EMBL" id="MCJ2185845.1"/>
    </source>
</evidence>
<dbReference type="PANTHER" id="PTHR47234:SF3">
    <property type="entry name" value="SECRETIN_TONB SHORT N-TERMINAL DOMAIN-CONTAINING PROTEIN"/>
    <property type="match status" value="1"/>
</dbReference>
<keyword evidence="15" id="KW-0675">Receptor</keyword>
<evidence type="ECO:0000256" key="7">
    <source>
        <dbReference type="ARBA" id="ARBA00023136"/>
    </source>
</evidence>
<keyword evidence="8 9" id="KW-0998">Cell outer membrane</keyword>
<dbReference type="Proteomes" id="UP001202281">
    <property type="component" value="Unassembled WGS sequence"/>
</dbReference>
<dbReference type="InterPro" id="IPR012910">
    <property type="entry name" value="Plug_dom"/>
</dbReference>
<dbReference type="InterPro" id="IPR039426">
    <property type="entry name" value="TonB-dep_rcpt-like"/>
</dbReference>
<feature type="chain" id="PRO_5047017773" evidence="12">
    <location>
        <begin position="22"/>
        <end position="949"/>
    </location>
</feature>
<evidence type="ECO:0000256" key="5">
    <source>
        <dbReference type="ARBA" id="ARBA00022729"/>
    </source>
</evidence>
<keyword evidence="5 12" id="KW-0732">Signal</keyword>
<evidence type="ECO:0000313" key="16">
    <source>
        <dbReference type="Proteomes" id="UP001202281"/>
    </source>
</evidence>
<keyword evidence="2 9" id="KW-0813">Transport</keyword>
<proteinExistence type="inferred from homology"/>
<gene>
    <name evidence="15" type="ORF">MTR66_03335</name>
</gene>
<dbReference type="EMBL" id="JALHLG010000003">
    <property type="protein sequence ID" value="MCJ2185845.1"/>
    <property type="molecule type" value="Genomic_DNA"/>
</dbReference>
<evidence type="ECO:0000259" key="14">
    <source>
        <dbReference type="Pfam" id="PF07715"/>
    </source>
</evidence>
<dbReference type="Gene3D" id="2.170.130.10">
    <property type="entry name" value="TonB-dependent receptor, plug domain"/>
    <property type="match status" value="1"/>
</dbReference>
<dbReference type="InterPro" id="IPR000531">
    <property type="entry name" value="Beta-barrel_TonB"/>
</dbReference>
<organism evidence="15 16">
    <name type="scientific">Novosphingobium beihaiensis</name>
    <dbReference type="NCBI Taxonomy" id="2930389"/>
    <lineage>
        <taxon>Bacteria</taxon>
        <taxon>Pseudomonadati</taxon>
        <taxon>Pseudomonadota</taxon>
        <taxon>Alphaproteobacteria</taxon>
        <taxon>Sphingomonadales</taxon>
        <taxon>Sphingomonadaceae</taxon>
        <taxon>Novosphingobium</taxon>
    </lineage>
</organism>
<sequence length="949" mass="101576">MNARYLLVLLASTAPVVPACAQTAPQAGDTATETASAEDIIVTGSRVVKNGDDSPTPVTVISTEQLVTASPANIPEALNKLPIFSGVNGQSLAFGPANGNISGNYLNLREFGAVRTLVLLNGKRVPPTTSDGLADTNLLPQMLVKRVDVVTGGASAVYGSDAITGVVNFVLDNTFEGVKVQASNGISQRGDFRQTRLGAAFGTSLFSDRAHLIGSFEYFDNPGLLDTDARKNTRDVYFSTGTGTADNPYVISKNVRWAGFTSPNGNILGVAGPDPAGLTGQVFQPGGSVRPFNHGTPTGTPGYESGGDGFYFRKSSVVASLRTKQGFLKFDYDVTPGIQFYAQGTYSEARNLGTSFPFTMFPTFIAADNAFLAPEVSGTLQNSGAAGLIFAKSSEDFTGTQTLTKARNYSAMAGLKGDLGTRFQFDISYTHANSRQDVTNVNNISTTKLAAALDAVSSNGQIVCRVTVTNPGLYPGCVPLDPFGRGSESAAAHDYVTEDTAFRLTNTLDDITGAITGSPFDTWAGPVNVAISGEYRRATLKNVSTNQPSSAPDCTGLNPIACGAAPFFVQNYIFSTVSDVPKVSQTVTEGAIEVDIPLLSDTVLAKSLNFNGAYRFAHYDTVGNARTWKLGFTWQPVNDLTIRATRSRDFRAPTLIDLFSPSNTSISGFADLLTNTNPTIPATTTSNPDLKPEVSNALTIGAVYKPSFIPGFSLAIDYYSFKLKNVITSVTPVDATVQRECIASGGSSPLCDLIVRPGPITDTSAANTPTAYFVRPMNRGTRETEGVDFEANYRTQLGAGSLSLRGLLSYQPKFKNNGVEVAGAIDGLFQGAIQLPKYRFTGFINYTIDDFSIDIVQRWRSSVRRSADRSLVYADGKVASVAYTDLTLTFRPEFARKSELFLSVQNLFDKQAPLYRPDNQSLPGWGGAPILYRDDEIGRYFTFGVRTQF</sequence>
<evidence type="ECO:0000256" key="10">
    <source>
        <dbReference type="PROSITE-ProRule" id="PRU10144"/>
    </source>
</evidence>
<evidence type="ECO:0000256" key="9">
    <source>
        <dbReference type="PROSITE-ProRule" id="PRU01360"/>
    </source>
</evidence>
<dbReference type="Pfam" id="PF07715">
    <property type="entry name" value="Plug"/>
    <property type="match status" value="1"/>
</dbReference>
<keyword evidence="4 9" id="KW-0812">Transmembrane</keyword>
<evidence type="ECO:0000256" key="1">
    <source>
        <dbReference type="ARBA" id="ARBA00004571"/>
    </source>
</evidence>
<reference evidence="15 16" key="1">
    <citation type="submission" date="2022-04" db="EMBL/GenBank/DDBJ databases">
        <title>Identification of a novel bacterium isolated from mangrove sediments.</title>
        <authorList>
            <person name="Pan X."/>
        </authorList>
    </citation>
    <scope>NUCLEOTIDE SEQUENCE [LARGE SCALE GENOMIC DNA]</scope>
    <source>
        <strain evidence="15 16">B2638</strain>
    </source>
</reference>
<dbReference type="PROSITE" id="PS01156">
    <property type="entry name" value="TONB_DEPENDENT_REC_2"/>
    <property type="match status" value="1"/>
</dbReference>
<evidence type="ECO:0000256" key="2">
    <source>
        <dbReference type="ARBA" id="ARBA00022448"/>
    </source>
</evidence>
<keyword evidence="6 11" id="KW-0798">TonB box</keyword>
<dbReference type="SUPFAM" id="SSF56935">
    <property type="entry name" value="Porins"/>
    <property type="match status" value="1"/>
</dbReference>
<accession>A0ABT0BL94</accession>
<evidence type="ECO:0000256" key="11">
    <source>
        <dbReference type="RuleBase" id="RU003357"/>
    </source>
</evidence>
<evidence type="ECO:0000256" key="4">
    <source>
        <dbReference type="ARBA" id="ARBA00022692"/>
    </source>
</evidence>
<feature type="signal peptide" evidence="12">
    <location>
        <begin position="1"/>
        <end position="21"/>
    </location>
</feature>
<feature type="domain" description="TonB-dependent receptor-like beta-barrel" evidence="13">
    <location>
        <begin position="398"/>
        <end position="907"/>
    </location>
</feature>
<comment type="similarity">
    <text evidence="9 11">Belongs to the TonB-dependent receptor family.</text>
</comment>
<keyword evidence="3 9" id="KW-1134">Transmembrane beta strand</keyword>
<dbReference type="RefSeq" id="WP_243917888.1">
    <property type="nucleotide sequence ID" value="NZ_JALHLG010000003.1"/>
</dbReference>
<feature type="domain" description="TonB-dependent receptor plug" evidence="14">
    <location>
        <begin position="53"/>
        <end position="166"/>
    </location>
</feature>
<keyword evidence="16" id="KW-1185">Reference proteome</keyword>
<evidence type="ECO:0000256" key="6">
    <source>
        <dbReference type="ARBA" id="ARBA00023077"/>
    </source>
</evidence>
<name>A0ABT0BL94_9SPHN</name>
<evidence type="ECO:0000259" key="13">
    <source>
        <dbReference type="Pfam" id="PF00593"/>
    </source>
</evidence>
<evidence type="ECO:0000256" key="3">
    <source>
        <dbReference type="ARBA" id="ARBA00022452"/>
    </source>
</evidence>
<protein>
    <submittedName>
        <fullName evidence="15">TonB-dependent receptor</fullName>
    </submittedName>
</protein>
<dbReference type="InterPro" id="IPR036942">
    <property type="entry name" value="Beta-barrel_TonB_sf"/>
</dbReference>